<accession>A0A6F8XP39</accession>
<dbReference type="KEGG" id="pfla:Pflav_019690"/>
<evidence type="ECO:0000259" key="3">
    <source>
        <dbReference type="Pfam" id="PF02517"/>
    </source>
</evidence>
<reference evidence="4 5" key="2">
    <citation type="submission" date="2020-03" db="EMBL/GenBank/DDBJ databases">
        <authorList>
            <person name="Ichikawa N."/>
            <person name="Kimura A."/>
            <person name="Kitahashi Y."/>
            <person name="Uohara A."/>
        </authorList>
    </citation>
    <scope>NUCLEOTIDE SEQUENCE [LARGE SCALE GENOMIC DNA]</scope>
    <source>
        <strain evidence="4 5">NBRC 107702</strain>
    </source>
</reference>
<dbReference type="EMBL" id="AP022870">
    <property type="protein sequence ID" value="BCB75559.1"/>
    <property type="molecule type" value="Genomic_DNA"/>
</dbReference>
<gene>
    <name evidence="4" type="ORF">Pflav_019690</name>
</gene>
<keyword evidence="2" id="KW-0732">Signal</keyword>
<keyword evidence="1" id="KW-0472">Membrane</keyword>
<evidence type="ECO:0000256" key="2">
    <source>
        <dbReference type="SAM" id="SignalP"/>
    </source>
</evidence>
<sequence>MTTRTLCLSVLILLCTAFPAQAFRLTLAGVVGGGSTGTRSSAPRRLDPAVTGQVAFAVALIAVAALAATLAPMEWDLTSSVDWYWYAAAAAFGFLAPVLEWAVGAAVLAIRHRRLAGIALHRLAGGGSALVVLAAVGAAAAEEVLFRGVGLHLLEGVLGWPAAAALAITAVVYGLNHLYFGAMTVVQKTVTGVGFGLLYLLGGHNVLVPLVAHVVQNVVVLTLLPRRKVAS</sequence>
<dbReference type="RefSeq" id="WP_173035414.1">
    <property type="nucleotide sequence ID" value="NZ_AP022870.1"/>
</dbReference>
<feature type="transmembrane region" description="Helical" evidence="1">
    <location>
        <begin position="122"/>
        <end position="141"/>
    </location>
</feature>
<protein>
    <recommendedName>
        <fullName evidence="3">CAAX prenyl protease 2/Lysostaphin resistance protein A-like domain-containing protein</fullName>
    </recommendedName>
</protein>
<feature type="transmembrane region" description="Helical" evidence="1">
    <location>
        <begin position="83"/>
        <end position="110"/>
    </location>
</feature>
<feature type="signal peptide" evidence="2">
    <location>
        <begin position="1"/>
        <end position="22"/>
    </location>
</feature>
<feature type="transmembrane region" description="Helical" evidence="1">
    <location>
        <begin position="153"/>
        <end position="175"/>
    </location>
</feature>
<proteinExistence type="predicted"/>
<dbReference type="GO" id="GO:0004175">
    <property type="term" value="F:endopeptidase activity"/>
    <property type="evidence" value="ECO:0007669"/>
    <property type="project" value="UniProtKB-ARBA"/>
</dbReference>
<dbReference type="GO" id="GO:0080120">
    <property type="term" value="P:CAAX-box protein maturation"/>
    <property type="evidence" value="ECO:0007669"/>
    <property type="project" value="UniProtKB-ARBA"/>
</dbReference>
<dbReference type="InterPro" id="IPR003675">
    <property type="entry name" value="Rce1/LyrA-like_dom"/>
</dbReference>
<reference evidence="4 5" key="1">
    <citation type="submission" date="2020-03" db="EMBL/GenBank/DDBJ databases">
        <title>Whole genome shotgun sequence of Phytohabitans flavus NBRC 107702.</title>
        <authorList>
            <person name="Komaki H."/>
            <person name="Tamura T."/>
        </authorList>
    </citation>
    <scope>NUCLEOTIDE SEQUENCE [LARGE SCALE GENOMIC DNA]</scope>
    <source>
        <strain evidence="4 5">NBRC 107702</strain>
    </source>
</reference>
<evidence type="ECO:0000313" key="4">
    <source>
        <dbReference type="EMBL" id="BCB75559.1"/>
    </source>
</evidence>
<organism evidence="4 5">
    <name type="scientific">Phytohabitans flavus</name>
    <dbReference type="NCBI Taxonomy" id="1076124"/>
    <lineage>
        <taxon>Bacteria</taxon>
        <taxon>Bacillati</taxon>
        <taxon>Actinomycetota</taxon>
        <taxon>Actinomycetes</taxon>
        <taxon>Micromonosporales</taxon>
        <taxon>Micromonosporaceae</taxon>
    </lineage>
</organism>
<name>A0A6F8XP39_9ACTN</name>
<dbReference type="Pfam" id="PF02517">
    <property type="entry name" value="Rce1-like"/>
    <property type="match status" value="1"/>
</dbReference>
<keyword evidence="5" id="KW-1185">Reference proteome</keyword>
<feature type="chain" id="PRO_5026233935" description="CAAX prenyl protease 2/Lysostaphin resistance protein A-like domain-containing protein" evidence="2">
    <location>
        <begin position="23"/>
        <end position="231"/>
    </location>
</feature>
<feature type="domain" description="CAAX prenyl protease 2/Lysostaphin resistance protein A-like" evidence="3">
    <location>
        <begin position="129"/>
        <end position="219"/>
    </location>
</feature>
<dbReference type="AlphaFoldDB" id="A0A6F8XP39"/>
<feature type="transmembrane region" description="Helical" evidence="1">
    <location>
        <begin position="195"/>
        <end position="224"/>
    </location>
</feature>
<keyword evidence="1" id="KW-1133">Transmembrane helix</keyword>
<evidence type="ECO:0000256" key="1">
    <source>
        <dbReference type="SAM" id="Phobius"/>
    </source>
</evidence>
<dbReference type="Proteomes" id="UP000502508">
    <property type="component" value="Chromosome"/>
</dbReference>
<keyword evidence="1" id="KW-0812">Transmembrane</keyword>
<feature type="transmembrane region" description="Helical" evidence="1">
    <location>
        <begin position="50"/>
        <end position="71"/>
    </location>
</feature>
<evidence type="ECO:0000313" key="5">
    <source>
        <dbReference type="Proteomes" id="UP000502508"/>
    </source>
</evidence>